<reference evidence="2" key="2">
    <citation type="submission" date="2015-06" db="UniProtKB">
        <authorList>
            <consortium name="EnsemblPlants"/>
        </authorList>
    </citation>
    <scope>IDENTIFICATION</scope>
</reference>
<evidence type="ECO:0000313" key="2">
    <source>
        <dbReference type="EnsemblPlants" id="ORUFI08G12150.1"/>
    </source>
</evidence>
<evidence type="ECO:0000256" key="1">
    <source>
        <dbReference type="SAM" id="MobiDB-lite"/>
    </source>
</evidence>
<dbReference type="EnsemblPlants" id="ORUFI08G12150.1">
    <property type="protein sequence ID" value="ORUFI08G12150.1"/>
    <property type="gene ID" value="ORUFI08G12150"/>
</dbReference>
<evidence type="ECO:0000313" key="3">
    <source>
        <dbReference type="Proteomes" id="UP000008022"/>
    </source>
</evidence>
<protein>
    <submittedName>
        <fullName evidence="2">Uncharacterized protein</fullName>
    </submittedName>
</protein>
<keyword evidence="3" id="KW-1185">Reference proteome</keyword>
<organism evidence="2 3">
    <name type="scientific">Oryza rufipogon</name>
    <name type="common">Brownbeard rice</name>
    <name type="synonym">Asian wild rice</name>
    <dbReference type="NCBI Taxonomy" id="4529"/>
    <lineage>
        <taxon>Eukaryota</taxon>
        <taxon>Viridiplantae</taxon>
        <taxon>Streptophyta</taxon>
        <taxon>Embryophyta</taxon>
        <taxon>Tracheophyta</taxon>
        <taxon>Spermatophyta</taxon>
        <taxon>Magnoliopsida</taxon>
        <taxon>Liliopsida</taxon>
        <taxon>Poales</taxon>
        <taxon>Poaceae</taxon>
        <taxon>BOP clade</taxon>
        <taxon>Oryzoideae</taxon>
        <taxon>Oryzeae</taxon>
        <taxon>Oryzinae</taxon>
        <taxon>Oryza</taxon>
    </lineage>
</organism>
<proteinExistence type="predicted"/>
<feature type="region of interest" description="Disordered" evidence="1">
    <location>
        <begin position="56"/>
        <end position="78"/>
    </location>
</feature>
<dbReference type="AlphaFoldDB" id="A0A0E0QHG4"/>
<dbReference type="Proteomes" id="UP000008022">
    <property type="component" value="Unassembled WGS sequence"/>
</dbReference>
<reference evidence="3" key="1">
    <citation type="submission" date="2013-06" db="EMBL/GenBank/DDBJ databases">
        <authorList>
            <person name="Zhao Q."/>
        </authorList>
    </citation>
    <scope>NUCLEOTIDE SEQUENCE</scope>
    <source>
        <strain evidence="3">cv. W1943</strain>
    </source>
</reference>
<sequence>MTASAVPLPLRRNGAAPLLPPPPVALLPLPAPVAPLHLPPPSRFVHTALHRRVLDGGKSATTTTLTSPLPIGLDDLPV</sequence>
<name>A0A0E0QHG4_ORYRU</name>
<dbReference type="HOGENOM" id="CLU_178842_0_0_1"/>
<accession>A0A0E0QHG4</accession>
<dbReference type="Gramene" id="ORUFI08G12150.1">
    <property type="protein sequence ID" value="ORUFI08G12150.1"/>
    <property type="gene ID" value="ORUFI08G12150"/>
</dbReference>